<evidence type="ECO:0000313" key="2">
    <source>
        <dbReference type="Proteomes" id="UP000316621"/>
    </source>
</evidence>
<proteinExistence type="predicted"/>
<dbReference type="Proteomes" id="UP000316621">
    <property type="component" value="Chromosome 3"/>
</dbReference>
<dbReference type="Gramene" id="RZC55555">
    <property type="protein sequence ID" value="RZC55555"/>
    <property type="gene ID" value="C5167_014408"/>
</dbReference>
<sequence length="202" mass="22499">MMRTYKVYGRNKNYIEGSITAQYEVDEGARHWMEFIPEGKQKFYKCHGKIALHGEVYKGPEPPNSQGKPYQLTSLQHQQVRLWVLRHSEENIEWEDFTSSITLSEGGAAVWVPAPGREISGIHAGSFYNLPQGQHIAFSPSQTGHPAFAGIYHPTQIMGGAPVHPLLQQSQTMAGAVEMVGPPAGVYQQQPQCTQVNCTNTY</sequence>
<evidence type="ECO:0000313" key="1">
    <source>
        <dbReference type="EMBL" id="RZC55555.1"/>
    </source>
</evidence>
<name>A0A4Y7J7E3_PAPSO</name>
<dbReference type="PANTHER" id="PTHR46775:SF1">
    <property type="entry name" value="FLOCCULATION PROTEIN (DUF1296)"/>
    <property type="match status" value="1"/>
</dbReference>
<dbReference type="AlphaFoldDB" id="A0A4Y7J7E3"/>
<gene>
    <name evidence="1" type="ORF">C5167_014408</name>
</gene>
<dbReference type="InterPro" id="IPR044277">
    <property type="entry name" value="GIP1"/>
</dbReference>
<dbReference type="GO" id="GO:0051082">
    <property type="term" value="F:unfolded protein binding"/>
    <property type="evidence" value="ECO:0007669"/>
    <property type="project" value="TreeGrafter"/>
</dbReference>
<organism evidence="1 2">
    <name type="scientific">Papaver somniferum</name>
    <name type="common">Opium poppy</name>
    <dbReference type="NCBI Taxonomy" id="3469"/>
    <lineage>
        <taxon>Eukaryota</taxon>
        <taxon>Viridiplantae</taxon>
        <taxon>Streptophyta</taxon>
        <taxon>Embryophyta</taxon>
        <taxon>Tracheophyta</taxon>
        <taxon>Spermatophyta</taxon>
        <taxon>Magnoliopsida</taxon>
        <taxon>Ranunculales</taxon>
        <taxon>Papaveraceae</taxon>
        <taxon>Papaveroideae</taxon>
        <taxon>Papaver</taxon>
    </lineage>
</organism>
<dbReference type="EMBL" id="CM010717">
    <property type="protein sequence ID" value="RZC55555.1"/>
    <property type="molecule type" value="Genomic_DNA"/>
</dbReference>
<reference evidence="1 2" key="1">
    <citation type="journal article" date="2018" name="Science">
        <title>The opium poppy genome and morphinan production.</title>
        <authorList>
            <person name="Guo L."/>
            <person name="Winzer T."/>
            <person name="Yang X."/>
            <person name="Li Y."/>
            <person name="Ning Z."/>
            <person name="He Z."/>
            <person name="Teodor R."/>
            <person name="Lu Y."/>
            <person name="Bowser T.A."/>
            <person name="Graham I.A."/>
            <person name="Ye K."/>
        </authorList>
    </citation>
    <scope>NUCLEOTIDE SEQUENCE [LARGE SCALE GENOMIC DNA]</scope>
    <source>
        <strain evidence="2">cv. HN1</strain>
        <tissue evidence="1">Leaves</tissue>
    </source>
</reference>
<accession>A0A4Y7J7E3</accession>
<keyword evidence="2" id="KW-1185">Reference proteome</keyword>
<protein>
    <submittedName>
        <fullName evidence="1">Uncharacterized protein</fullName>
    </submittedName>
</protein>
<dbReference type="PANTHER" id="PTHR46775">
    <property type="entry name" value="FLOCCULATION PROTEIN (DUF1296)"/>
    <property type="match status" value="1"/>
</dbReference>